<dbReference type="Proteomes" id="UP000008553">
    <property type="component" value="Unassembled WGS sequence"/>
</dbReference>
<keyword evidence="2" id="KW-1185">Reference proteome</keyword>
<proteinExistence type="predicted"/>
<accession>Q7RMF4</accession>
<dbReference type="EMBL" id="AABL01000609">
    <property type="protein sequence ID" value="EAA21662.1"/>
    <property type="molecule type" value="Genomic_DNA"/>
</dbReference>
<gene>
    <name evidence="1" type="ORF">PY02227</name>
</gene>
<evidence type="ECO:0000313" key="1">
    <source>
        <dbReference type="EMBL" id="EAA21662.1"/>
    </source>
</evidence>
<dbReference type="InParanoid" id="Q7RMF4"/>
<name>Q7RMF4_PLAYO</name>
<protein>
    <submittedName>
        <fullName evidence="1">Uncharacterized protein</fullName>
    </submittedName>
</protein>
<organism evidence="1 2">
    <name type="scientific">Plasmodium yoelii yoelii</name>
    <dbReference type="NCBI Taxonomy" id="73239"/>
    <lineage>
        <taxon>Eukaryota</taxon>
        <taxon>Sar</taxon>
        <taxon>Alveolata</taxon>
        <taxon>Apicomplexa</taxon>
        <taxon>Aconoidasida</taxon>
        <taxon>Haemosporida</taxon>
        <taxon>Plasmodiidae</taxon>
        <taxon>Plasmodium</taxon>
        <taxon>Plasmodium (Vinckeia)</taxon>
    </lineage>
</organism>
<sequence>MYRSEPRDKDLILSTILECLDNKKNFKKKYNAMKSKMNFLKEIKSIETSNFKETINELINTIESTDFIHSHLFNFVRDNLTHSFLY</sequence>
<dbReference type="AlphaFoldDB" id="Q7RMF4"/>
<comment type="caution">
    <text evidence="1">The sequence shown here is derived from an EMBL/GenBank/DDBJ whole genome shotgun (WGS) entry which is preliminary data.</text>
</comment>
<evidence type="ECO:0000313" key="2">
    <source>
        <dbReference type="Proteomes" id="UP000008553"/>
    </source>
</evidence>
<reference evidence="1 2" key="1">
    <citation type="journal article" date="2002" name="Nature">
        <title>Genome sequence and comparative analysis of the model rodent malaria parasite Plasmodium yoelii yoelii.</title>
        <authorList>
            <person name="Carlton J.M."/>
            <person name="Angiuoli S.V."/>
            <person name="Suh B.B."/>
            <person name="Kooij T.W."/>
            <person name="Pertea M."/>
            <person name="Silva J.C."/>
            <person name="Ermolaeva M.D."/>
            <person name="Allen J.E."/>
            <person name="Selengut J.D."/>
            <person name="Koo H.L."/>
            <person name="Peterson J.D."/>
            <person name="Pop M."/>
            <person name="Kosack D.S."/>
            <person name="Shumway M.F."/>
            <person name="Bidwell S.L."/>
            <person name="Shallom S.J."/>
            <person name="van Aken S.E."/>
            <person name="Riedmuller S.B."/>
            <person name="Feldblyum T.V."/>
            <person name="Cho J.K."/>
            <person name="Quackenbush J."/>
            <person name="Sedegah M."/>
            <person name="Shoaibi A."/>
            <person name="Cummings L.M."/>
            <person name="Florens L."/>
            <person name="Yates J.R."/>
            <person name="Raine J.D."/>
            <person name="Sinden R.E."/>
            <person name="Harris M.A."/>
            <person name="Cunningham D.A."/>
            <person name="Preiser P.R."/>
            <person name="Bergman L.W."/>
            <person name="Vaidya A.B."/>
            <person name="van Lin L.H."/>
            <person name="Janse C.J."/>
            <person name="Waters A.P."/>
            <person name="Smith H.O."/>
            <person name="White O.R."/>
            <person name="Salzberg S.L."/>
            <person name="Venter J.C."/>
            <person name="Fraser C.M."/>
            <person name="Hoffman S.L."/>
            <person name="Gardner M.J."/>
            <person name="Carucci D.J."/>
        </authorList>
    </citation>
    <scope>NUCLEOTIDE SEQUENCE [LARGE SCALE GENOMIC DNA]</scope>
    <source>
        <strain evidence="1 2">17XNL</strain>
    </source>
</reference>
<dbReference type="PaxDb" id="73239-Q7RMF4"/>